<dbReference type="GO" id="GO:0016132">
    <property type="term" value="P:brassinosteroid biosynthetic process"/>
    <property type="evidence" value="ECO:0007669"/>
    <property type="project" value="TreeGrafter"/>
</dbReference>
<dbReference type="GO" id="GO:0016020">
    <property type="term" value="C:membrane"/>
    <property type="evidence" value="ECO:0007669"/>
    <property type="project" value="UniProtKB-SubCell"/>
</dbReference>
<dbReference type="InterPro" id="IPR002403">
    <property type="entry name" value="Cyt_P450_E_grp-IV"/>
</dbReference>
<evidence type="ECO:0000256" key="8">
    <source>
        <dbReference type="ARBA" id="ARBA00023002"/>
    </source>
</evidence>
<dbReference type="PRINTS" id="PR00465">
    <property type="entry name" value="EP450IV"/>
</dbReference>
<protein>
    <recommendedName>
        <fullName evidence="17">Cytochrome P450 90A1</fullName>
    </recommendedName>
</protein>
<keyword evidence="10 13" id="KW-0503">Monooxygenase</keyword>
<keyword evidence="7 14" id="KW-1133">Transmembrane helix</keyword>
<dbReference type="PRINTS" id="PR00385">
    <property type="entry name" value="P450"/>
</dbReference>
<keyword evidence="8 13" id="KW-0560">Oxidoreductase</keyword>
<organism evidence="15 16">
    <name type="scientific">Ensete ventricosum</name>
    <name type="common">Abyssinian banana</name>
    <name type="synonym">Musa ensete</name>
    <dbReference type="NCBI Taxonomy" id="4639"/>
    <lineage>
        <taxon>Eukaryota</taxon>
        <taxon>Viridiplantae</taxon>
        <taxon>Streptophyta</taxon>
        <taxon>Embryophyta</taxon>
        <taxon>Tracheophyta</taxon>
        <taxon>Spermatophyta</taxon>
        <taxon>Magnoliopsida</taxon>
        <taxon>Liliopsida</taxon>
        <taxon>Zingiberales</taxon>
        <taxon>Musaceae</taxon>
        <taxon>Ensete</taxon>
    </lineage>
</organism>
<evidence type="ECO:0008006" key="17">
    <source>
        <dbReference type="Google" id="ProtNLM"/>
    </source>
</evidence>
<dbReference type="Pfam" id="PF00067">
    <property type="entry name" value="p450"/>
    <property type="match status" value="1"/>
</dbReference>
<evidence type="ECO:0000256" key="9">
    <source>
        <dbReference type="ARBA" id="ARBA00023004"/>
    </source>
</evidence>
<evidence type="ECO:0000256" key="2">
    <source>
        <dbReference type="ARBA" id="ARBA00004167"/>
    </source>
</evidence>
<dbReference type="PANTHER" id="PTHR24286">
    <property type="entry name" value="CYTOCHROME P450 26"/>
    <property type="match status" value="1"/>
</dbReference>
<evidence type="ECO:0000256" key="13">
    <source>
        <dbReference type="RuleBase" id="RU000461"/>
    </source>
</evidence>
<evidence type="ECO:0000256" key="3">
    <source>
        <dbReference type="ARBA" id="ARBA00010617"/>
    </source>
</evidence>
<evidence type="ECO:0000256" key="5">
    <source>
        <dbReference type="ARBA" id="ARBA00022692"/>
    </source>
</evidence>
<dbReference type="InterPro" id="IPR036396">
    <property type="entry name" value="Cyt_P450_sf"/>
</dbReference>
<dbReference type="Gene3D" id="1.10.630.10">
    <property type="entry name" value="Cytochrome P450"/>
    <property type="match status" value="1"/>
</dbReference>
<dbReference type="GO" id="GO:0016705">
    <property type="term" value="F:oxidoreductase activity, acting on paired donors, with incorporation or reduction of molecular oxygen"/>
    <property type="evidence" value="ECO:0007669"/>
    <property type="project" value="InterPro"/>
</dbReference>
<evidence type="ECO:0000313" key="15">
    <source>
        <dbReference type="EMBL" id="KAJ8500495.1"/>
    </source>
</evidence>
<keyword evidence="4 12" id="KW-0349">Heme</keyword>
<evidence type="ECO:0000256" key="6">
    <source>
        <dbReference type="ARBA" id="ARBA00022723"/>
    </source>
</evidence>
<dbReference type="GO" id="GO:0005506">
    <property type="term" value="F:iron ion binding"/>
    <property type="evidence" value="ECO:0007669"/>
    <property type="project" value="InterPro"/>
</dbReference>
<keyword evidence="9 12" id="KW-0408">Iron</keyword>
<dbReference type="AlphaFoldDB" id="A0AAV8Q488"/>
<evidence type="ECO:0000256" key="12">
    <source>
        <dbReference type="PIRSR" id="PIRSR602403-1"/>
    </source>
</evidence>
<evidence type="ECO:0000256" key="4">
    <source>
        <dbReference type="ARBA" id="ARBA00022617"/>
    </source>
</evidence>
<feature type="transmembrane region" description="Helical" evidence="14">
    <location>
        <begin position="6"/>
        <end position="24"/>
    </location>
</feature>
<sequence length="513" mass="58122">MDSGRWSLQLFEVMLIVIAGIVFWELGRRRRRTRAAAGLLPPGSVGLPVVGETLRLIAAYKTEDPEPFIDERVRRHGRLFTTHVFGERTVFSADPEFNRMVLGAEGRAVECSYPSSISTLLGAHSLLLMRGARHRRMHSLILTRLASPAAIRDAALLPHIDRHVRRTLDSWSSSPSSSPSRVLLLDQAKKITFELTVMQLVSFDSGEWTESLRREYLLLIEGFFSIPFPSFLFFTTYGRALKARKKVEAALKEVIRKRKQEKAAAGATMTTAAGGDKKRKDMLEELMEGGDEEEGMTEEETVDFLLALLVAGYETTSTIMTLAVKFLTDFPHALALLREEQEGIRAKKGDDEQQPLAWSDYKSMPFTQCVINETLRVANIISGVFRRAMTDIHFKGYKIPKGCKVFISFRAVHLDPEYFEDARTFNPWRWQNNEVAQLQQTGGAGVYTPFGGGSRLCPGYELARVVISVFLHYLVTGFSWEEAEKDRLVFFPTTRTLKGYPINVRRREKERRG</sequence>
<evidence type="ECO:0000256" key="7">
    <source>
        <dbReference type="ARBA" id="ARBA00022989"/>
    </source>
</evidence>
<dbReference type="PANTHER" id="PTHR24286:SF44">
    <property type="entry name" value="3BETA,22ALPHA-DIHYDROXYSTEROID 3-DEHYDROGENASE"/>
    <property type="match status" value="1"/>
</dbReference>
<comment type="cofactor">
    <cofactor evidence="1 12">
        <name>heme</name>
        <dbReference type="ChEBI" id="CHEBI:30413"/>
    </cofactor>
</comment>
<dbReference type="InterPro" id="IPR017972">
    <property type="entry name" value="Cyt_P450_CS"/>
</dbReference>
<keyword evidence="11 14" id="KW-0472">Membrane</keyword>
<gene>
    <name evidence="15" type="ORF">OPV22_011047</name>
</gene>
<feature type="binding site" description="axial binding residue" evidence="12">
    <location>
        <position position="457"/>
    </location>
    <ligand>
        <name>heme</name>
        <dbReference type="ChEBI" id="CHEBI:30413"/>
    </ligand>
    <ligandPart>
        <name>Fe</name>
        <dbReference type="ChEBI" id="CHEBI:18248"/>
    </ligandPart>
</feature>
<evidence type="ECO:0000256" key="11">
    <source>
        <dbReference type="ARBA" id="ARBA00023136"/>
    </source>
</evidence>
<keyword evidence="6 12" id="KW-0479">Metal-binding</keyword>
<comment type="caution">
    <text evidence="15">The sequence shown here is derived from an EMBL/GenBank/DDBJ whole genome shotgun (WGS) entry which is preliminary data.</text>
</comment>
<comment type="subcellular location">
    <subcellularLocation>
        <location evidence="2">Membrane</location>
        <topology evidence="2">Single-pass membrane protein</topology>
    </subcellularLocation>
</comment>
<dbReference type="CDD" id="cd11043">
    <property type="entry name" value="CYP90-like"/>
    <property type="match status" value="1"/>
</dbReference>
<dbReference type="GO" id="GO:0016125">
    <property type="term" value="P:sterol metabolic process"/>
    <property type="evidence" value="ECO:0007669"/>
    <property type="project" value="TreeGrafter"/>
</dbReference>
<dbReference type="PROSITE" id="PS00086">
    <property type="entry name" value="CYTOCHROME_P450"/>
    <property type="match status" value="1"/>
</dbReference>
<dbReference type="Proteomes" id="UP001222027">
    <property type="component" value="Unassembled WGS sequence"/>
</dbReference>
<accession>A0AAV8Q488</accession>
<evidence type="ECO:0000256" key="1">
    <source>
        <dbReference type="ARBA" id="ARBA00001971"/>
    </source>
</evidence>
<dbReference type="GO" id="GO:0020037">
    <property type="term" value="F:heme binding"/>
    <property type="evidence" value="ECO:0007669"/>
    <property type="project" value="InterPro"/>
</dbReference>
<proteinExistence type="inferred from homology"/>
<dbReference type="GO" id="GO:0004497">
    <property type="term" value="F:monooxygenase activity"/>
    <property type="evidence" value="ECO:0007669"/>
    <property type="project" value="UniProtKB-KW"/>
</dbReference>
<keyword evidence="16" id="KW-1185">Reference proteome</keyword>
<evidence type="ECO:0000256" key="14">
    <source>
        <dbReference type="SAM" id="Phobius"/>
    </source>
</evidence>
<feature type="transmembrane region" description="Helical" evidence="14">
    <location>
        <begin position="216"/>
        <end position="237"/>
    </location>
</feature>
<name>A0AAV8Q488_ENSVE</name>
<reference evidence="15 16" key="1">
    <citation type="submission" date="2022-12" db="EMBL/GenBank/DDBJ databases">
        <title>Chromosome-scale assembly of the Ensete ventricosum genome.</title>
        <authorList>
            <person name="Dussert Y."/>
            <person name="Stocks J."/>
            <person name="Wendawek A."/>
            <person name="Woldeyes F."/>
            <person name="Nichols R.A."/>
            <person name="Borrell J.S."/>
        </authorList>
    </citation>
    <scope>NUCLEOTIDE SEQUENCE [LARGE SCALE GENOMIC DNA]</scope>
    <source>
        <strain evidence="16">cv. Maze</strain>
        <tissue evidence="15">Seeds</tissue>
    </source>
</reference>
<evidence type="ECO:0000313" key="16">
    <source>
        <dbReference type="Proteomes" id="UP001222027"/>
    </source>
</evidence>
<dbReference type="SUPFAM" id="SSF48264">
    <property type="entry name" value="Cytochrome P450"/>
    <property type="match status" value="1"/>
</dbReference>
<dbReference type="EMBL" id="JAQQAF010000003">
    <property type="protein sequence ID" value="KAJ8500495.1"/>
    <property type="molecule type" value="Genomic_DNA"/>
</dbReference>
<dbReference type="InterPro" id="IPR001128">
    <property type="entry name" value="Cyt_P450"/>
</dbReference>
<comment type="similarity">
    <text evidence="3 13">Belongs to the cytochrome P450 family.</text>
</comment>
<evidence type="ECO:0000256" key="10">
    <source>
        <dbReference type="ARBA" id="ARBA00023033"/>
    </source>
</evidence>
<keyword evidence="5 14" id="KW-0812">Transmembrane</keyword>
<dbReference type="GO" id="GO:0010268">
    <property type="term" value="P:brassinosteroid homeostasis"/>
    <property type="evidence" value="ECO:0007669"/>
    <property type="project" value="TreeGrafter"/>
</dbReference>